<feature type="domain" description="ABC1 atypical kinase-like" evidence="3">
    <location>
        <begin position="67"/>
        <end position="308"/>
    </location>
</feature>
<reference evidence="4 5" key="1">
    <citation type="submission" date="2020-07" db="EMBL/GenBank/DDBJ databases">
        <title>Alkalicella. sp. LB2 genome.</title>
        <authorList>
            <person name="Postec A."/>
            <person name="Quemeneur M."/>
        </authorList>
    </citation>
    <scope>NUCLEOTIDE SEQUENCE [LARGE SCALE GENOMIC DNA]</scope>
    <source>
        <strain evidence="4 5">LB2</strain>
    </source>
</reference>
<keyword evidence="2" id="KW-0812">Transmembrane</keyword>
<keyword evidence="5" id="KW-1185">Reference proteome</keyword>
<dbReference type="InterPro" id="IPR050154">
    <property type="entry name" value="UbiB_kinase"/>
</dbReference>
<dbReference type="CDD" id="cd05121">
    <property type="entry name" value="ABC1_ADCK3-like"/>
    <property type="match status" value="1"/>
</dbReference>
<dbReference type="InterPro" id="IPR011009">
    <property type="entry name" value="Kinase-like_dom_sf"/>
</dbReference>
<feature type="transmembrane region" description="Helical" evidence="2">
    <location>
        <begin position="500"/>
        <end position="521"/>
    </location>
</feature>
<dbReference type="KEGG" id="acae:HYG86_02800"/>
<dbReference type="EMBL" id="CP058559">
    <property type="protein sequence ID" value="QNO13763.1"/>
    <property type="molecule type" value="Genomic_DNA"/>
</dbReference>
<organism evidence="4 5">
    <name type="scientific">Alkalicella caledoniensis</name>
    <dbReference type="NCBI Taxonomy" id="2731377"/>
    <lineage>
        <taxon>Bacteria</taxon>
        <taxon>Bacillati</taxon>
        <taxon>Bacillota</taxon>
        <taxon>Clostridia</taxon>
        <taxon>Eubacteriales</taxon>
        <taxon>Proteinivoracaceae</taxon>
        <taxon>Alkalicella</taxon>
    </lineage>
</organism>
<dbReference type="GO" id="GO:0016301">
    <property type="term" value="F:kinase activity"/>
    <property type="evidence" value="ECO:0007669"/>
    <property type="project" value="UniProtKB-KW"/>
</dbReference>
<evidence type="ECO:0000313" key="4">
    <source>
        <dbReference type="EMBL" id="QNO13763.1"/>
    </source>
</evidence>
<evidence type="ECO:0000256" key="1">
    <source>
        <dbReference type="ARBA" id="ARBA00009670"/>
    </source>
</evidence>
<dbReference type="PANTHER" id="PTHR10566:SF113">
    <property type="entry name" value="PROTEIN ACTIVITY OF BC1 COMPLEX KINASE 7, CHLOROPLASTIC"/>
    <property type="match status" value="1"/>
</dbReference>
<keyword evidence="2" id="KW-1133">Transmembrane helix</keyword>
<dbReference type="SUPFAM" id="SSF56112">
    <property type="entry name" value="Protein kinase-like (PK-like)"/>
    <property type="match status" value="1"/>
</dbReference>
<proteinExistence type="inferred from homology"/>
<keyword evidence="4" id="KW-0808">Transferase</keyword>
<feature type="transmembrane region" description="Helical" evidence="2">
    <location>
        <begin position="470"/>
        <end position="488"/>
    </location>
</feature>
<dbReference type="Pfam" id="PF03109">
    <property type="entry name" value="ABC1"/>
    <property type="match status" value="1"/>
</dbReference>
<dbReference type="AlphaFoldDB" id="A0A7G9W501"/>
<evidence type="ECO:0000313" key="5">
    <source>
        <dbReference type="Proteomes" id="UP000516160"/>
    </source>
</evidence>
<sequence>MKVKNKRQRFREIVSVLLKYGFKEGINSPEQMRKALEELGPTFIKIGQILSTRPDILPDKFTREFEKLQDEVSPVSIEIIEKIIIDELGGPLSHHFQFFSEKPIASASMAQVHKATLKSGASVVVKIRRPNIESIMLNDLALLSKVTRFIKFIPQGSILNPQEMFAELYHAVKEELDFINEAENIKTFSALNKDVRFLKIPKLYPEYVTKELLVMEYIDGFKISDKYNLLNAGYDLNDIANKLVHNFLKQVFNDGIFHGDPHPGNIYISKNKIAYLDLGLVGKLSPQLKTKFNQLLFAVVTGDIEAITHTILRMGVKKGPVNRMVLQSDIEDIYNYYVSASMYDIDIPELVDRLFAVCRAHKISVPKEITLILKSFLLMEGNLATLAPEITIMDIATPYVREEILKSKDVKGEFLKSAESIYRFTKATMKIPEKMLSVLSKFSSGTIQVHMDHTNLDNNVNKITKAADRIVIGLILAALVIGSSEVISSHTGPTFYDISILGLVGYILAALLALFLVISIMRSGRL</sequence>
<comment type="similarity">
    <text evidence="1">Belongs to the protein kinase superfamily. ADCK protein kinase family.</text>
</comment>
<name>A0A7G9W501_ALKCA</name>
<gene>
    <name evidence="4" type="ORF">HYG86_02800</name>
</gene>
<dbReference type="PANTHER" id="PTHR10566">
    <property type="entry name" value="CHAPERONE-ACTIVITY OF BC1 COMPLEX CABC1 -RELATED"/>
    <property type="match status" value="1"/>
</dbReference>
<dbReference type="RefSeq" id="WP_213167428.1">
    <property type="nucleotide sequence ID" value="NZ_CP058559.1"/>
</dbReference>
<dbReference type="Proteomes" id="UP000516160">
    <property type="component" value="Chromosome"/>
</dbReference>
<evidence type="ECO:0000259" key="3">
    <source>
        <dbReference type="Pfam" id="PF03109"/>
    </source>
</evidence>
<evidence type="ECO:0000256" key="2">
    <source>
        <dbReference type="SAM" id="Phobius"/>
    </source>
</evidence>
<accession>A0A7G9W501</accession>
<dbReference type="InterPro" id="IPR004147">
    <property type="entry name" value="ABC1_dom"/>
</dbReference>
<keyword evidence="4" id="KW-0418">Kinase</keyword>
<keyword evidence="2" id="KW-0472">Membrane</keyword>
<protein>
    <submittedName>
        <fullName evidence="4">AarF/ABC1/UbiB kinase family protein</fullName>
    </submittedName>
</protein>